<feature type="transmembrane region" description="Helical" evidence="1">
    <location>
        <begin position="48"/>
        <end position="70"/>
    </location>
</feature>
<dbReference type="Pfam" id="PF04087">
    <property type="entry name" value="DUF389"/>
    <property type="match status" value="1"/>
</dbReference>
<evidence type="ECO:0000313" key="2">
    <source>
        <dbReference type="EMBL" id="REJ06747.1"/>
    </source>
</evidence>
<keyword evidence="1" id="KW-0812">Transmembrane</keyword>
<dbReference type="InterPro" id="IPR005240">
    <property type="entry name" value="DUF389"/>
</dbReference>
<evidence type="ECO:0000313" key="3">
    <source>
        <dbReference type="Proteomes" id="UP000262172"/>
    </source>
</evidence>
<gene>
    <name evidence="2" type="ORF">DY023_05170</name>
</gene>
<dbReference type="OrthoDB" id="9790659at2"/>
<feature type="transmembrane region" description="Helical" evidence="1">
    <location>
        <begin position="146"/>
        <end position="167"/>
    </location>
</feature>
<proteinExistence type="predicted"/>
<dbReference type="RefSeq" id="WP_116241278.1">
    <property type="nucleotide sequence ID" value="NZ_QUAB01000032.1"/>
</dbReference>
<feature type="transmembrane region" description="Helical" evidence="1">
    <location>
        <begin position="77"/>
        <end position="101"/>
    </location>
</feature>
<keyword evidence="1" id="KW-0472">Membrane</keyword>
<feature type="transmembrane region" description="Helical" evidence="1">
    <location>
        <begin position="121"/>
        <end position="139"/>
    </location>
</feature>
<dbReference type="AlphaFoldDB" id="A0A371NVS9"/>
<dbReference type="EMBL" id="QUAB01000032">
    <property type="protein sequence ID" value="REJ06747.1"/>
    <property type="molecule type" value="Genomic_DNA"/>
</dbReference>
<feature type="transmembrane region" description="Helical" evidence="1">
    <location>
        <begin position="179"/>
        <end position="200"/>
    </location>
</feature>
<dbReference type="Proteomes" id="UP000262172">
    <property type="component" value="Unassembled WGS sequence"/>
</dbReference>
<feature type="transmembrane region" description="Helical" evidence="1">
    <location>
        <begin position="25"/>
        <end position="42"/>
    </location>
</feature>
<feature type="transmembrane region" description="Helical" evidence="1">
    <location>
        <begin position="221"/>
        <end position="238"/>
    </location>
</feature>
<accession>A0A371NVS9</accession>
<evidence type="ECO:0000256" key="1">
    <source>
        <dbReference type="SAM" id="Phobius"/>
    </source>
</evidence>
<keyword evidence="3" id="KW-1185">Reference proteome</keyword>
<name>A0A371NVS9_9MICO</name>
<comment type="caution">
    <text evidence="2">The sequence shown here is derived from an EMBL/GenBank/DDBJ whole genome shotgun (WGS) entry which is preliminary data.</text>
</comment>
<dbReference type="PANTHER" id="PTHR20992">
    <property type="entry name" value="AT15442P-RELATED"/>
    <property type="match status" value="1"/>
</dbReference>
<dbReference type="PANTHER" id="PTHR20992:SF9">
    <property type="entry name" value="AT15442P-RELATED"/>
    <property type="match status" value="1"/>
</dbReference>
<sequence>MNTVAAMRDSVFFEGPDARHRDSRFWMLLVLASIIASAGVVGDSTATVIGAMIVAPLMTPILGVVLATVLGSRRNLVRCWVLVITGALCAVAIGYLVGLFVQSPVIAPMNSQVSGRISPHLIDLLAALATGVVGAVALVRKDISDTLPGVAIAISLVPPLSVVGLTMESGAWDQAGGALLLFATNVAAILGSGIVVLAPLRAKWEGIAAEDAATPARPYRALISIIVSLAIIAIPLASTSVRFTTDAMLESRVRAAAEPWAEQAGWQIDALTVSGGRAELTLTGAPPLPGTDGLVQTLQDSGVDPADVDVEFIPAYRVNLGDEPSD</sequence>
<reference evidence="2 3" key="1">
    <citation type="submission" date="2018-08" db="EMBL/GenBank/DDBJ databases">
        <title>Isolation, diversity and antifungal activity of Actinobacteria from cow dung.</title>
        <authorList>
            <person name="Ling L."/>
        </authorList>
    </citation>
    <scope>NUCLEOTIDE SEQUENCE [LARGE SCALE GENOMIC DNA]</scope>
    <source>
        <strain evidence="2 3">NEAU-LLE</strain>
    </source>
</reference>
<keyword evidence="1" id="KW-1133">Transmembrane helix</keyword>
<organism evidence="2 3">
    <name type="scientific">Microbacterium bovistercoris</name>
    <dbReference type="NCBI Taxonomy" id="2293570"/>
    <lineage>
        <taxon>Bacteria</taxon>
        <taxon>Bacillati</taxon>
        <taxon>Actinomycetota</taxon>
        <taxon>Actinomycetes</taxon>
        <taxon>Micrococcales</taxon>
        <taxon>Microbacteriaceae</taxon>
        <taxon>Microbacterium</taxon>
    </lineage>
</organism>
<protein>
    <submittedName>
        <fullName evidence="2">DUF389 domain-containing protein</fullName>
    </submittedName>
</protein>